<keyword evidence="2" id="KW-0808">Transferase</keyword>
<keyword evidence="1" id="KW-0812">Transmembrane</keyword>
<evidence type="ECO:0000256" key="1">
    <source>
        <dbReference type="SAM" id="Phobius"/>
    </source>
</evidence>
<dbReference type="GO" id="GO:0003964">
    <property type="term" value="F:RNA-directed DNA polymerase activity"/>
    <property type="evidence" value="ECO:0007669"/>
    <property type="project" value="UniProtKB-KW"/>
</dbReference>
<gene>
    <name evidence="2" type="ORF">llap_4825</name>
</gene>
<keyword evidence="1" id="KW-1133">Transmembrane helix</keyword>
<dbReference type="OrthoDB" id="410381at2759"/>
<keyword evidence="2" id="KW-0548">Nucleotidyltransferase</keyword>
<organism evidence="2 3">
    <name type="scientific">Limosa lapponica baueri</name>
    <dbReference type="NCBI Taxonomy" id="1758121"/>
    <lineage>
        <taxon>Eukaryota</taxon>
        <taxon>Metazoa</taxon>
        <taxon>Chordata</taxon>
        <taxon>Craniata</taxon>
        <taxon>Vertebrata</taxon>
        <taxon>Euteleostomi</taxon>
        <taxon>Archelosauria</taxon>
        <taxon>Archosauria</taxon>
        <taxon>Dinosauria</taxon>
        <taxon>Saurischia</taxon>
        <taxon>Theropoda</taxon>
        <taxon>Coelurosauria</taxon>
        <taxon>Aves</taxon>
        <taxon>Neognathae</taxon>
        <taxon>Neoaves</taxon>
        <taxon>Charadriiformes</taxon>
        <taxon>Scolopacidae</taxon>
        <taxon>Limosa</taxon>
    </lineage>
</organism>
<reference evidence="3" key="2">
    <citation type="submission" date="2017-12" db="EMBL/GenBank/DDBJ databases">
        <title>Genome sequence of the Bar-tailed Godwit (Limosa lapponica baueri).</title>
        <authorList>
            <person name="Lima N.C.B."/>
            <person name="Parody-Merino A.M."/>
            <person name="Battley P.F."/>
            <person name="Fidler A.E."/>
            <person name="Prosdocimi F."/>
        </authorList>
    </citation>
    <scope>NUCLEOTIDE SEQUENCE [LARGE SCALE GENOMIC DNA]</scope>
</reference>
<dbReference type="PANTHER" id="PTHR33332">
    <property type="entry name" value="REVERSE TRANSCRIPTASE DOMAIN-CONTAINING PROTEIN"/>
    <property type="match status" value="1"/>
</dbReference>
<name>A0A2I0UFN1_LIMLA</name>
<dbReference type="EMBL" id="KZ505798">
    <property type="protein sequence ID" value="PKU44855.1"/>
    <property type="molecule type" value="Genomic_DNA"/>
</dbReference>
<protein>
    <submittedName>
        <fullName evidence="2">Rna-directed dna polymerase from mobile element jockey-like</fullName>
    </submittedName>
</protein>
<sequence length="132" mass="14961">MLEGRDAIQRDLDRLERWAQANLMKFRKAKCKVLNMGWGYTKQKYRLGGEWIENSPVEKDLGVLVDEKLNRSLHCALAAQKASHILGCIKRSMASRSREVILYLCGALLLANIELKIFGKTVGSSHLIRAFS</sequence>
<dbReference type="Proteomes" id="UP000233556">
    <property type="component" value="Unassembled WGS sequence"/>
</dbReference>
<dbReference type="AlphaFoldDB" id="A0A2I0UFN1"/>
<evidence type="ECO:0000313" key="2">
    <source>
        <dbReference type="EMBL" id="PKU44855.1"/>
    </source>
</evidence>
<keyword evidence="2" id="KW-0695">RNA-directed DNA polymerase</keyword>
<accession>A0A2I0UFN1</accession>
<proteinExistence type="predicted"/>
<feature type="transmembrane region" description="Helical" evidence="1">
    <location>
        <begin position="100"/>
        <end position="119"/>
    </location>
</feature>
<evidence type="ECO:0000313" key="3">
    <source>
        <dbReference type="Proteomes" id="UP000233556"/>
    </source>
</evidence>
<reference evidence="3" key="1">
    <citation type="submission" date="2017-11" db="EMBL/GenBank/DDBJ databases">
        <authorList>
            <person name="Lima N.C."/>
            <person name="Parody-Merino A.M."/>
            <person name="Battley P.F."/>
            <person name="Fidler A.E."/>
            <person name="Prosdocimi F."/>
        </authorList>
    </citation>
    <scope>NUCLEOTIDE SEQUENCE [LARGE SCALE GENOMIC DNA]</scope>
</reference>
<keyword evidence="1" id="KW-0472">Membrane</keyword>
<keyword evidence="3" id="KW-1185">Reference proteome</keyword>